<evidence type="ECO:0000313" key="1">
    <source>
        <dbReference type="EMBL" id="KIK53549.1"/>
    </source>
</evidence>
<sequence length="201" mass="23018">MLKVFCEELQQICIVTGKLPHPELHLTPHTVAMFLWRYNQQGTHLAAVHYIAELRAVWDDDKEVDLADYTWRFGDDAWTLQNIYDLQSQKDALDLARGFLVAKEDGCLWSEVSEQSTRAHRMVLNSTPNTATCSCQVTMCLAVTLIISKECTMAYTPPVLHTSSLVNEVQVVQWDRSDPQVLMHYAQRIIPLAWEMDSHLT</sequence>
<name>A0A0D0BVB2_9AGAR</name>
<dbReference type="EMBL" id="KN834828">
    <property type="protein sequence ID" value="KIK53549.1"/>
    <property type="molecule type" value="Genomic_DNA"/>
</dbReference>
<proteinExistence type="predicted"/>
<keyword evidence="2" id="KW-1185">Reference proteome</keyword>
<dbReference type="Proteomes" id="UP000053593">
    <property type="component" value="Unassembled WGS sequence"/>
</dbReference>
<organism evidence="1 2">
    <name type="scientific">Collybiopsis luxurians FD-317 M1</name>
    <dbReference type="NCBI Taxonomy" id="944289"/>
    <lineage>
        <taxon>Eukaryota</taxon>
        <taxon>Fungi</taxon>
        <taxon>Dikarya</taxon>
        <taxon>Basidiomycota</taxon>
        <taxon>Agaricomycotina</taxon>
        <taxon>Agaricomycetes</taxon>
        <taxon>Agaricomycetidae</taxon>
        <taxon>Agaricales</taxon>
        <taxon>Marasmiineae</taxon>
        <taxon>Omphalotaceae</taxon>
        <taxon>Collybiopsis</taxon>
        <taxon>Collybiopsis luxurians</taxon>
    </lineage>
</organism>
<reference evidence="1 2" key="1">
    <citation type="submission" date="2014-04" db="EMBL/GenBank/DDBJ databases">
        <title>Evolutionary Origins and Diversification of the Mycorrhizal Mutualists.</title>
        <authorList>
            <consortium name="DOE Joint Genome Institute"/>
            <consortium name="Mycorrhizal Genomics Consortium"/>
            <person name="Kohler A."/>
            <person name="Kuo A."/>
            <person name="Nagy L.G."/>
            <person name="Floudas D."/>
            <person name="Copeland A."/>
            <person name="Barry K.W."/>
            <person name="Cichocki N."/>
            <person name="Veneault-Fourrey C."/>
            <person name="LaButti K."/>
            <person name="Lindquist E.A."/>
            <person name="Lipzen A."/>
            <person name="Lundell T."/>
            <person name="Morin E."/>
            <person name="Murat C."/>
            <person name="Riley R."/>
            <person name="Ohm R."/>
            <person name="Sun H."/>
            <person name="Tunlid A."/>
            <person name="Henrissat B."/>
            <person name="Grigoriev I.V."/>
            <person name="Hibbett D.S."/>
            <person name="Martin F."/>
        </authorList>
    </citation>
    <scope>NUCLEOTIDE SEQUENCE [LARGE SCALE GENOMIC DNA]</scope>
    <source>
        <strain evidence="1 2">FD-317 M1</strain>
    </source>
</reference>
<dbReference type="AlphaFoldDB" id="A0A0D0BVB2"/>
<gene>
    <name evidence="1" type="ORF">GYMLUDRAFT_250364</name>
</gene>
<dbReference type="HOGENOM" id="CLU_094657_0_0_1"/>
<evidence type="ECO:0000313" key="2">
    <source>
        <dbReference type="Proteomes" id="UP000053593"/>
    </source>
</evidence>
<protein>
    <submittedName>
        <fullName evidence="1">Uncharacterized protein</fullName>
    </submittedName>
</protein>
<accession>A0A0D0BVB2</accession>